<dbReference type="InterPro" id="IPR011992">
    <property type="entry name" value="EF-hand-dom_pair"/>
</dbReference>
<organism evidence="3 4">
    <name type="scientific">Novosphingobium aromaticivorans (strain ATCC 700278 / DSM 12444 / CCUG 56034 / CIP 105152 / NBRC 16084 / F199)</name>
    <dbReference type="NCBI Taxonomy" id="279238"/>
    <lineage>
        <taxon>Bacteria</taxon>
        <taxon>Pseudomonadati</taxon>
        <taxon>Pseudomonadota</taxon>
        <taxon>Alphaproteobacteria</taxon>
        <taxon>Sphingomonadales</taxon>
        <taxon>Sphingomonadaceae</taxon>
        <taxon>Novosphingobium</taxon>
    </lineage>
</organism>
<dbReference type="Gene3D" id="1.10.238.10">
    <property type="entry name" value="EF-hand"/>
    <property type="match status" value="1"/>
</dbReference>
<evidence type="ECO:0000259" key="2">
    <source>
        <dbReference type="PROSITE" id="PS50222"/>
    </source>
</evidence>
<feature type="region of interest" description="Disordered" evidence="1">
    <location>
        <begin position="31"/>
        <end position="52"/>
    </location>
</feature>
<dbReference type="eggNOG" id="ENOG502ZMHP">
    <property type="taxonomic scope" value="Bacteria"/>
</dbReference>
<dbReference type="Proteomes" id="UP000009134">
    <property type="component" value="Chromosome"/>
</dbReference>
<dbReference type="EMBL" id="CP000248">
    <property type="protein sequence ID" value="ABD26354.1"/>
    <property type="molecule type" value="Genomic_DNA"/>
</dbReference>
<dbReference type="InterPro" id="IPR018247">
    <property type="entry name" value="EF_Hand_1_Ca_BS"/>
</dbReference>
<keyword evidence="4" id="KW-1185">Reference proteome</keyword>
<protein>
    <recommendedName>
        <fullName evidence="2">EF-hand domain-containing protein</fullName>
    </recommendedName>
</protein>
<feature type="domain" description="EF-hand" evidence="2">
    <location>
        <begin position="89"/>
        <end position="124"/>
    </location>
</feature>
<evidence type="ECO:0000313" key="3">
    <source>
        <dbReference type="EMBL" id="ABD26354.1"/>
    </source>
</evidence>
<evidence type="ECO:0000256" key="1">
    <source>
        <dbReference type="SAM" id="MobiDB-lite"/>
    </source>
</evidence>
<dbReference type="PROSITE" id="PS00018">
    <property type="entry name" value="EF_HAND_1"/>
    <property type="match status" value="1"/>
</dbReference>
<dbReference type="PROSITE" id="PS50222">
    <property type="entry name" value="EF_HAND_2"/>
    <property type="match status" value="1"/>
</dbReference>
<dbReference type="STRING" id="279238.Saro_1914"/>
<accession>Q2G719</accession>
<dbReference type="GO" id="GO:0005509">
    <property type="term" value="F:calcium ion binding"/>
    <property type="evidence" value="ECO:0007669"/>
    <property type="project" value="InterPro"/>
</dbReference>
<dbReference type="Pfam" id="PF13202">
    <property type="entry name" value="EF-hand_5"/>
    <property type="match status" value="2"/>
</dbReference>
<reference evidence="4" key="1">
    <citation type="submission" date="2006-01" db="EMBL/GenBank/DDBJ databases">
        <title>Complete sequence of Novosphingobium aromaticivorans DSM 12444.</title>
        <authorList>
            <consortium name="US DOE Joint Genome Institute"/>
            <person name="Copeland A."/>
            <person name="Lucas S."/>
            <person name="Lapidus A."/>
            <person name="Barry K."/>
            <person name="Detter J.C."/>
            <person name="Glavina T."/>
            <person name="Hammon N."/>
            <person name="Israni S."/>
            <person name="Pitluck S."/>
            <person name="Chain P."/>
            <person name="Malfatti S."/>
            <person name="Shin M."/>
            <person name="Vergez L."/>
            <person name="Schmutz J."/>
            <person name="Larimer F."/>
            <person name="Land M."/>
            <person name="Kyrpides N."/>
            <person name="Ivanova N."/>
            <person name="Fredrickson J."/>
            <person name="Balkwill D."/>
            <person name="Romine M.F."/>
            <person name="Richardson P."/>
        </authorList>
    </citation>
    <scope>NUCLEOTIDE SEQUENCE [LARGE SCALE GENOMIC DNA]</scope>
    <source>
        <strain evidence="4">ATCC 700278 / DSM 12444 / CCUG 56034 / CIP 105152 / NBRC 16084 / F199</strain>
    </source>
</reference>
<gene>
    <name evidence="3" type="ordered locus">Saro_1914</name>
</gene>
<evidence type="ECO:0000313" key="4">
    <source>
        <dbReference type="Proteomes" id="UP000009134"/>
    </source>
</evidence>
<name>Q2G719_NOVAD</name>
<dbReference type="SUPFAM" id="SSF47473">
    <property type="entry name" value="EF-hand"/>
    <property type="match status" value="1"/>
</dbReference>
<dbReference type="AlphaFoldDB" id="Q2G719"/>
<dbReference type="InterPro" id="IPR002048">
    <property type="entry name" value="EF_hand_dom"/>
</dbReference>
<dbReference type="HOGENOM" id="CLU_1676070_0_0_5"/>
<feature type="compositionally biased region" description="Acidic residues" evidence="1">
    <location>
        <begin position="37"/>
        <end position="49"/>
    </location>
</feature>
<proteinExistence type="predicted"/>
<dbReference type="RefSeq" id="WP_011445564.1">
    <property type="nucleotide sequence ID" value="NC_007794.1"/>
</dbReference>
<sequence length="156" mass="17246">MLRGLLGGLAALMLVASGIFWWQGRAQSTPDAAASETAEDPIAEPEDLPTADVDGLVGIAPPEANEVGREARRFNQLDKDRDNRISRIEMLSPRAKAFRKLDADGNNLLSFEEWAVATVDRFKTADGNADLFLTRQEFATTRPKDKPRSKQKCTCR</sequence>
<dbReference type="KEGG" id="nar:Saro_1914"/>